<dbReference type="GO" id="GO:0003677">
    <property type="term" value="F:DNA binding"/>
    <property type="evidence" value="ECO:0007669"/>
    <property type="project" value="UniProtKB-KW"/>
</dbReference>
<name>D7C1N6_STRBB</name>
<organism evidence="4 5">
    <name type="scientific">Streptomyces bingchenggensis (strain BCW-1)</name>
    <dbReference type="NCBI Taxonomy" id="749414"/>
    <lineage>
        <taxon>Bacteria</taxon>
        <taxon>Bacillati</taxon>
        <taxon>Actinomycetota</taxon>
        <taxon>Actinomycetes</taxon>
        <taxon>Kitasatosporales</taxon>
        <taxon>Streptomycetaceae</taxon>
        <taxon>Streptomyces</taxon>
    </lineage>
</organism>
<dbReference type="PANTHER" id="PTHR30204">
    <property type="entry name" value="REDOX-CYCLING DRUG-SENSING TRANSCRIPTIONAL ACTIVATOR SOXR"/>
    <property type="match status" value="1"/>
</dbReference>
<dbReference type="STRING" id="749414.SBI_06981"/>
<sequence length="139" mass="15208">MRIGELARRTAVSERSLRYYEQQGLLTSYRTPGGHRGYAEGAVDRVIRIQELYAAGLCSSKIAALLPCIRDADGGPSSEATPRLVSELWEQRERLNRMIAELARAREVLDGVIEAASGEAASGEPVDGPLARAREDRDP</sequence>
<dbReference type="PATRIC" id="fig|749414.3.peg.7180"/>
<keyword evidence="1" id="KW-0238">DNA-binding</keyword>
<dbReference type="eggNOG" id="COG0789">
    <property type="taxonomic scope" value="Bacteria"/>
</dbReference>
<reference evidence="4 5" key="1">
    <citation type="journal article" date="2010" name="J. Bacteriol.">
        <title>Genome sequence of the milbemycin-producing bacterium Streptomyces bingchenggensis.</title>
        <authorList>
            <person name="Wang X.J."/>
            <person name="Yan Y.J."/>
            <person name="Zhang B."/>
            <person name="An J."/>
            <person name="Wang J.J."/>
            <person name="Tian J."/>
            <person name="Jiang L."/>
            <person name="Chen Y.H."/>
            <person name="Huang S.X."/>
            <person name="Yin M."/>
            <person name="Zhang J."/>
            <person name="Gao A.L."/>
            <person name="Liu C.X."/>
            <person name="Zhu Z.X."/>
            <person name="Xiang W.S."/>
        </authorList>
    </citation>
    <scope>NUCLEOTIDE SEQUENCE [LARGE SCALE GENOMIC DNA]</scope>
    <source>
        <strain evidence="4 5">BCW-1</strain>
    </source>
</reference>
<dbReference type="KEGG" id="sbh:SBI_06981"/>
<dbReference type="InterPro" id="IPR047057">
    <property type="entry name" value="MerR_fam"/>
</dbReference>
<dbReference type="GO" id="GO:0003700">
    <property type="term" value="F:DNA-binding transcription factor activity"/>
    <property type="evidence" value="ECO:0007669"/>
    <property type="project" value="InterPro"/>
</dbReference>
<dbReference type="CDD" id="cd01282">
    <property type="entry name" value="HTH_MerR-like_sg3"/>
    <property type="match status" value="1"/>
</dbReference>
<evidence type="ECO:0000256" key="1">
    <source>
        <dbReference type="ARBA" id="ARBA00023125"/>
    </source>
</evidence>
<dbReference type="PANTHER" id="PTHR30204:SF97">
    <property type="entry name" value="MERR FAMILY REGULATORY PROTEIN"/>
    <property type="match status" value="1"/>
</dbReference>
<evidence type="ECO:0000259" key="3">
    <source>
        <dbReference type="PROSITE" id="PS50937"/>
    </source>
</evidence>
<dbReference type="AlphaFoldDB" id="D7C1N6"/>
<dbReference type="Proteomes" id="UP000000377">
    <property type="component" value="Chromosome"/>
</dbReference>
<dbReference type="InterPro" id="IPR000551">
    <property type="entry name" value="MerR-type_HTH_dom"/>
</dbReference>
<dbReference type="PRINTS" id="PR00040">
    <property type="entry name" value="HTHMERR"/>
</dbReference>
<dbReference type="SUPFAM" id="SSF46955">
    <property type="entry name" value="Putative DNA-binding domain"/>
    <property type="match status" value="1"/>
</dbReference>
<accession>D7C1N6</accession>
<evidence type="ECO:0000256" key="2">
    <source>
        <dbReference type="SAM" id="MobiDB-lite"/>
    </source>
</evidence>
<dbReference type="HOGENOM" id="CLU_060077_4_0_11"/>
<gene>
    <name evidence="4" type="ordered locus">SBI_06981</name>
</gene>
<protein>
    <submittedName>
        <fullName evidence="4">Transcriptional regulator, MerR family protein</fullName>
    </submittedName>
</protein>
<evidence type="ECO:0000313" key="5">
    <source>
        <dbReference type="Proteomes" id="UP000000377"/>
    </source>
</evidence>
<evidence type="ECO:0000313" key="4">
    <source>
        <dbReference type="EMBL" id="ADI10101.1"/>
    </source>
</evidence>
<feature type="domain" description="HTH merR-type" evidence="3">
    <location>
        <begin position="1"/>
        <end position="68"/>
    </location>
</feature>
<dbReference type="EMBL" id="CP002047">
    <property type="protein sequence ID" value="ADI10101.1"/>
    <property type="molecule type" value="Genomic_DNA"/>
</dbReference>
<dbReference type="RefSeq" id="WP_014179551.1">
    <property type="nucleotide sequence ID" value="NC_016582.1"/>
</dbReference>
<dbReference type="PROSITE" id="PS50937">
    <property type="entry name" value="HTH_MERR_2"/>
    <property type="match status" value="1"/>
</dbReference>
<dbReference type="Pfam" id="PF13411">
    <property type="entry name" value="MerR_1"/>
    <property type="match status" value="1"/>
</dbReference>
<keyword evidence="5" id="KW-1185">Reference proteome</keyword>
<dbReference type="Gene3D" id="1.10.1660.10">
    <property type="match status" value="1"/>
</dbReference>
<feature type="region of interest" description="Disordered" evidence="2">
    <location>
        <begin position="116"/>
        <end position="139"/>
    </location>
</feature>
<dbReference type="SMART" id="SM00422">
    <property type="entry name" value="HTH_MERR"/>
    <property type="match status" value="1"/>
</dbReference>
<dbReference type="InterPro" id="IPR009061">
    <property type="entry name" value="DNA-bd_dom_put_sf"/>
</dbReference>
<proteinExistence type="predicted"/>